<keyword evidence="2" id="KW-1185">Reference proteome</keyword>
<dbReference type="OrthoDB" id="4547358at2"/>
<dbReference type="SUPFAM" id="SSF56784">
    <property type="entry name" value="HAD-like"/>
    <property type="match status" value="1"/>
</dbReference>
<dbReference type="EMBL" id="FPJG01000006">
    <property type="protein sequence ID" value="SFW88365.1"/>
    <property type="molecule type" value="Genomic_DNA"/>
</dbReference>
<dbReference type="STRING" id="546364.SAMN04489730_6938"/>
<evidence type="ECO:0000313" key="1">
    <source>
        <dbReference type="EMBL" id="SFW88365.1"/>
    </source>
</evidence>
<evidence type="ECO:0000313" key="2">
    <source>
        <dbReference type="Proteomes" id="UP000182740"/>
    </source>
</evidence>
<dbReference type="InterPro" id="IPR036412">
    <property type="entry name" value="HAD-like_sf"/>
</dbReference>
<protein>
    <submittedName>
        <fullName evidence="1">Phosphoglycolate phosphatase, HAD superfamily</fullName>
    </submittedName>
</protein>
<dbReference type="InterPro" id="IPR041492">
    <property type="entry name" value="HAD_2"/>
</dbReference>
<dbReference type="RefSeq" id="WP_072480185.1">
    <property type="nucleotide sequence ID" value="NZ_FPJG01000006.1"/>
</dbReference>
<dbReference type="Gene3D" id="3.40.50.1000">
    <property type="entry name" value="HAD superfamily/HAD-like"/>
    <property type="match status" value="1"/>
</dbReference>
<gene>
    <name evidence="1" type="ORF">SAMN04489730_6938</name>
</gene>
<dbReference type="AlphaFoldDB" id="A0A1K1SWY3"/>
<dbReference type="Proteomes" id="UP000182740">
    <property type="component" value="Unassembled WGS sequence"/>
</dbReference>
<dbReference type="InterPro" id="IPR023214">
    <property type="entry name" value="HAD_sf"/>
</dbReference>
<organism evidence="1 2">
    <name type="scientific">Amycolatopsis australiensis</name>
    <dbReference type="NCBI Taxonomy" id="546364"/>
    <lineage>
        <taxon>Bacteria</taxon>
        <taxon>Bacillati</taxon>
        <taxon>Actinomycetota</taxon>
        <taxon>Actinomycetes</taxon>
        <taxon>Pseudonocardiales</taxon>
        <taxon>Pseudonocardiaceae</taxon>
        <taxon>Amycolatopsis</taxon>
    </lineage>
</organism>
<dbReference type="Gene3D" id="1.10.150.240">
    <property type="entry name" value="Putative phosphatase, domain 2"/>
    <property type="match status" value="1"/>
</dbReference>
<proteinExistence type="predicted"/>
<dbReference type="Pfam" id="PF13419">
    <property type="entry name" value="HAD_2"/>
    <property type="match status" value="1"/>
</dbReference>
<sequence>MHAEKLLTERDHVLVAFDGPVAELRATTPLAERLRTMLGEAPLPRKVARTDDPFVVLAYAATIGPATEQAVYAQFCRLEAEAVAAAPLAPGVGKAFTHLAAAGTHITVIGSLAASAIRTFLVMHGLDAPVRHLAGRTGPDQASLPPAPDLITAAIHAQAVPAQSCLFVGSTNDDVTAARTAGLDAIRYHRPVVSPDADVPAEQNRSWFEALETGPVAARPPRF</sequence>
<dbReference type="InterPro" id="IPR023198">
    <property type="entry name" value="PGP-like_dom2"/>
</dbReference>
<reference evidence="2" key="1">
    <citation type="submission" date="2016-11" db="EMBL/GenBank/DDBJ databases">
        <authorList>
            <person name="Varghese N."/>
            <person name="Submissions S."/>
        </authorList>
    </citation>
    <scope>NUCLEOTIDE SEQUENCE [LARGE SCALE GENOMIC DNA]</scope>
    <source>
        <strain evidence="2">DSM 44671</strain>
    </source>
</reference>
<name>A0A1K1SWY3_9PSEU</name>
<accession>A0A1K1SWY3</accession>